<evidence type="ECO:0000313" key="3">
    <source>
        <dbReference type="EMBL" id="NIA67639.1"/>
    </source>
</evidence>
<protein>
    <submittedName>
        <fullName evidence="3">Glycosyltransferase</fullName>
    </submittedName>
</protein>
<dbReference type="Proteomes" id="UP000761264">
    <property type="component" value="Unassembled WGS sequence"/>
</dbReference>
<dbReference type="InterPro" id="IPR029044">
    <property type="entry name" value="Nucleotide-diphossugar_trans"/>
</dbReference>
<keyword evidence="1" id="KW-0472">Membrane</keyword>
<evidence type="ECO:0000256" key="1">
    <source>
        <dbReference type="SAM" id="Phobius"/>
    </source>
</evidence>
<feature type="domain" description="Glycosyltransferase 2-like" evidence="2">
    <location>
        <begin position="7"/>
        <end position="170"/>
    </location>
</feature>
<dbReference type="AlphaFoldDB" id="A0A967EVC3"/>
<dbReference type="PANTHER" id="PTHR43685:SF2">
    <property type="entry name" value="GLYCOSYLTRANSFERASE 2-LIKE DOMAIN-CONTAINING PROTEIN"/>
    <property type="match status" value="1"/>
</dbReference>
<proteinExistence type="predicted"/>
<reference evidence="3" key="1">
    <citation type="submission" date="2020-03" db="EMBL/GenBank/DDBJ databases">
        <title>Genome of Pelagibius litoralis DSM 21314T.</title>
        <authorList>
            <person name="Wang G."/>
        </authorList>
    </citation>
    <scope>NUCLEOTIDE SEQUENCE</scope>
    <source>
        <strain evidence="3">DSM 21314</strain>
    </source>
</reference>
<name>A0A967EVC3_9PROT</name>
<dbReference type="SUPFAM" id="SSF53448">
    <property type="entry name" value="Nucleotide-diphospho-sugar transferases"/>
    <property type="match status" value="1"/>
</dbReference>
<organism evidence="3 4">
    <name type="scientific">Pelagibius litoralis</name>
    <dbReference type="NCBI Taxonomy" id="374515"/>
    <lineage>
        <taxon>Bacteria</taxon>
        <taxon>Pseudomonadati</taxon>
        <taxon>Pseudomonadota</taxon>
        <taxon>Alphaproteobacteria</taxon>
        <taxon>Rhodospirillales</taxon>
        <taxon>Rhodovibrionaceae</taxon>
        <taxon>Pelagibius</taxon>
    </lineage>
</organism>
<feature type="transmembrane region" description="Helical" evidence="1">
    <location>
        <begin position="257"/>
        <end position="277"/>
    </location>
</feature>
<dbReference type="CDD" id="cd00761">
    <property type="entry name" value="Glyco_tranf_GTA_type"/>
    <property type="match status" value="1"/>
</dbReference>
<keyword evidence="4" id="KW-1185">Reference proteome</keyword>
<dbReference type="RefSeq" id="WP_167221385.1">
    <property type="nucleotide sequence ID" value="NZ_JAAQPH010000002.1"/>
</dbReference>
<dbReference type="EMBL" id="JAAQPH010000002">
    <property type="protein sequence ID" value="NIA67639.1"/>
    <property type="molecule type" value="Genomic_DNA"/>
</dbReference>
<accession>A0A967EVC3</accession>
<dbReference type="InterPro" id="IPR001173">
    <property type="entry name" value="Glyco_trans_2-like"/>
</dbReference>
<dbReference type="Gene3D" id="3.90.550.10">
    <property type="entry name" value="Spore Coat Polysaccharide Biosynthesis Protein SpsA, Chain A"/>
    <property type="match status" value="1"/>
</dbReference>
<dbReference type="InterPro" id="IPR050834">
    <property type="entry name" value="Glycosyltransf_2"/>
</dbReference>
<keyword evidence="1" id="KW-1133">Transmembrane helix</keyword>
<keyword evidence="1" id="KW-0812">Transmembrane</keyword>
<sequence>MRVTLCAATYNRPDGLGRLLAAVAALQLQEPVNLSVAVVIVDNSPDRNARAVVEAAATDFPWPLHYVSESRRGITFARNAALQKAAELSSDAVVFIDDDEYPDAGWLEALLRRQRISGAAVVLGAVRPVFPDGTPGWIISGRFFETHRFEDGAELDDAHTANVLIDLSSLHRHGLVFDNRYALTGGEDTMLFQALLDAGERIVYAADAVVFETVPQSRANLEWLMKRWYRTGNIEAALFLRGHEGSSWRPLGNCLRGLLRIAAGGGLFLASLLVLGLGRRERIVRPLYTVCRGVGILASTLGRNYSEYREIHGT</sequence>
<evidence type="ECO:0000259" key="2">
    <source>
        <dbReference type="Pfam" id="PF00535"/>
    </source>
</evidence>
<dbReference type="PANTHER" id="PTHR43685">
    <property type="entry name" value="GLYCOSYLTRANSFERASE"/>
    <property type="match status" value="1"/>
</dbReference>
<comment type="caution">
    <text evidence="3">The sequence shown here is derived from an EMBL/GenBank/DDBJ whole genome shotgun (WGS) entry which is preliminary data.</text>
</comment>
<gene>
    <name evidence="3" type="ORF">HBA54_03465</name>
</gene>
<dbReference type="Pfam" id="PF00535">
    <property type="entry name" value="Glycos_transf_2"/>
    <property type="match status" value="1"/>
</dbReference>
<evidence type="ECO:0000313" key="4">
    <source>
        <dbReference type="Proteomes" id="UP000761264"/>
    </source>
</evidence>